<dbReference type="SUPFAM" id="SSF47769">
    <property type="entry name" value="SAM/Pointed domain"/>
    <property type="match status" value="1"/>
</dbReference>
<evidence type="ECO:0000313" key="3">
    <source>
        <dbReference type="Proteomes" id="UP001165289"/>
    </source>
</evidence>
<dbReference type="PANTHER" id="PTHR14454:SF11">
    <property type="entry name" value="SERRANO, ISOFORM F"/>
    <property type="match status" value="1"/>
</dbReference>
<keyword evidence="3" id="KW-1185">Reference proteome</keyword>
<gene>
    <name evidence="2" type="ORF">LOD99_1212</name>
</gene>
<dbReference type="Proteomes" id="UP001165289">
    <property type="component" value="Unassembled WGS sequence"/>
</dbReference>
<dbReference type="Pfam" id="PF07647">
    <property type="entry name" value="SAM_2"/>
    <property type="match status" value="1"/>
</dbReference>
<dbReference type="PROSITE" id="PS50105">
    <property type="entry name" value="SAM_DOMAIN"/>
    <property type="match status" value="1"/>
</dbReference>
<accession>A0AAV7K621</accession>
<dbReference type="AlphaFoldDB" id="A0AAV7K621"/>
<comment type="caution">
    <text evidence="2">The sequence shown here is derived from an EMBL/GenBank/DDBJ whole genome shotgun (WGS) entry which is preliminary data.</text>
</comment>
<feature type="domain" description="SAM" evidence="1">
    <location>
        <begin position="29"/>
        <end position="93"/>
    </location>
</feature>
<dbReference type="CDD" id="cd09487">
    <property type="entry name" value="SAM_superfamily"/>
    <property type="match status" value="1"/>
</dbReference>
<protein>
    <recommendedName>
        <fullName evidence="1">SAM domain-containing protein</fullName>
    </recommendedName>
</protein>
<dbReference type="SMART" id="SM00454">
    <property type="entry name" value="SAM"/>
    <property type="match status" value="1"/>
</dbReference>
<name>A0AAV7K621_9METZ</name>
<sequence>MEADGDRYSEPKTILQQSENKPIKQLDDYSVQDVKELLNSLNLSQYTNKFVEEGVNGEILSVLDSSILENDLGITSGLHKKKILKIVEKLIHQQDISHYMCLDSFRVPPAASEDVYQEL</sequence>
<dbReference type="InterPro" id="IPR013761">
    <property type="entry name" value="SAM/pointed_sf"/>
</dbReference>
<organism evidence="2 3">
    <name type="scientific">Oopsacas minuta</name>
    <dbReference type="NCBI Taxonomy" id="111878"/>
    <lineage>
        <taxon>Eukaryota</taxon>
        <taxon>Metazoa</taxon>
        <taxon>Porifera</taxon>
        <taxon>Hexactinellida</taxon>
        <taxon>Hexasterophora</taxon>
        <taxon>Lyssacinosida</taxon>
        <taxon>Leucopsacidae</taxon>
        <taxon>Oopsacas</taxon>
    </lineage>
</organism>
<evidence type="ECO:0000259" key="1">
    <source>
        <dbReference type="PROSITE" id="PS50105"/>
    </source>
</evidence>
<dbReference type="PANTHER" id="PTHR14454">
    <property type="entry name" value="GRB2-ASSOCIATED AND REGULATOR OF MAPK PROTEIN FAMILY MEMBER"/>
    <property type="match status" value="1"/>
</dbReference>
<reference evidence="2 3" key="1">
    <citation type="journal article" date="2023" name="BMC Biol.">
        <title>The compact genome of the sponge Oopsacas minuta (Hexactinellida) is lacking key metazoan core genes.</title>
        <authorList>
            <person name="Santini S."/>
            <person name="Schenkelaars Q."/>
            <person name="Jourda C."/>
            <person name="Duchesne M."/>
            <person name="Belahbib H."/>
            <person name="Rocher C."/>
            <person name="Selva M."/>
            <person name="Riesgo A."/>
            <person name="Vervoort M."/>
            <person name="Leys S.P."/>
            <person name="Kodjabachian L."/>
            <person name="Le Bivic A."/>
            <person name="Borchiellini C."/>
            <person name="Claverie J.M."/>
            <person name="Renard E."/>
        </authorList>
    </citation>
    <scope>NUCLEOTIDE SEQUENCE [LARGE SCALE GENOMIC DNA]</scope>
    <source>
        <strain evidence="2">SPO-2</strain>
    </source>
</reference>
<proteinExistence type="predicted"/>
<dbReference type="InterPro" id="IPR052281">
    <property type="entry name" value="GAREM"/>
</dbReference>
<dbReference type="EMBL" id="JAKMXF010000144">
    <property type="protein sequence ID" value="KAI6656416.1"/>
    <property type="molecule type" value="Genomic_DNA"/>
</dbReference>
<dbReference type="Gene3D" id="1.10.150.50">
    <property type="entry name" value="Transcription Factor, Ets-1"/>
    <property type="match status" value="1"/>
</dbReference>
<evidence type="ECO:0000313" key="2">
    <source>
        <dbReference type="EMBL" id="KAI6656416.1"/>
    </source>
</evidence>
<dbReference type="InterPro" id="IPR001660">
    <property type="entry name" value="SAM"/>
</dbReference>